<dbReference type="Pfam" id="PF02472">
    <property type="entry name" value="ExbD"/>
    <property type="match status" value="1"/>
</dbReference>
<dbReference type="InterPro" id="IPR003400">
    <property type="entry name" value="ExbD"/>
</dbReference>
<dbReference type="EMBL" id="UINC01118672">
    <property type="protein sequence ID" value="SVC91947.1"/>
    <property type="molecule type" value="Genomic_DNA"/>
</dbReference>
<dbReference type="GO" id="GO:0022857">
    <property type="term" value="F:transmembrane transporter activity"/>
    <property type="evidence" value="ECO:0007669"/>
    <property type="project" value="InterPro"/>
</dbReference>
<sequence length="138" mass="15347">MKVIEVHDDQEAGIDIAPLIDILFTLIIFFLVTTTFDEKEKEEKVQLPRHGGSSLASKDRPYFINVLQDGTYSVGGEIVDLDLLQVKLNTRFEEKPDQRVVLRGDAKAYHGQTTSALAAAKEAGFSSANIAWDTRPLQ</sequence>
<dbReference type="PANTHER" id="PTHR30558:SF3">
    <property type="entry name" value="BIOPOLYMER TRANSPORT PROTEIN EXBD-RELATED"/>
    <property type="match status" value="1"/>
</dbReference>
<keyword evidence="4 6" id="KW-1133">Transmembrane helix</keyword>
<comment type="subcellular location">
    <subcellularLocation>
        <location evidence="1">Cell membrane</location>
        <topology evidence="1">Single-pass membrane protein</topology>
    </subcellularLocation>
</comment>
<accession>A0A382R410</accession>
<organism evidence="7">
    <name type="scientific">marine metagenome</name>
    <dbReference type="NCBI Taxonomy" id="408172"/>
    <lineage>
        <taxon>unclassified sequences</taxon>
        <taxon>metagenomes</taxon>
        <taxon>ecological metagenomes</taxon>
    </lineage>
</organism>
<evidence type="ECO:0000256" key="2">
    <source>
        <dbReference type="ARBA" id="ARBA00022475"/>
    </source>
</evidence>
<evidence type="ECO:0000256" key="5">
    <source>
        <dbReference type="ARBA" id="ARBA00023136"/>
    </source>
</evidence>
<dbReference type="AlphaFoldDB" id="A0A382R410"/>
<keyword evidence="2" id="KW-1003">Cell membrane</keyword>
<dbReference type="PANTHER" id="PTHR30558">
    <property type="entry name" value="EXBD MEMBRANE COMPONENT OF PMF-DRIVEN MACROMOLECULE IMPORT SYSTEM"/>
    <property type="match status" value="1"/>
</dbReference>
<keyword evidence="3 6" id="KW-0812">Transmembrane</keyword>
<evidence type="ECO:0000313" key="7">
    <source>
        <dbReference type="EMBL" id="SVC91947.1"/>
    </source>
</evidence>
<dbReference type="Gene3D" id="3.30.420.270">
    <property type="match status" value="1"/>
</dbReference>
<evidence type="ECO:0000256" key="3">
    <source>
        <dbReference type="ARBA" id="ARBA00022692"/>
    </source>
</evidence>
<gene>
    <name evidence="7" type="ORF">METZ01_LOCUS344801</name>
</gene>
<evidence type="ECO:0000256" key="6">
    <source>
        <dbReference type="SAM" id="Phobius"/>
    </source>
</evidence>
<name>A0A382R410_9ZZZZ</name>
<proteinExistence type="predicted"/>
<reference evidence="7" key="1">
    <citation type="submission" date="2018-05" db="EMBL/GenBank/DDBJ databases">
        <authorList>
            <person name="Lanie J.A."/>
            <person name="Ng W.-L."/>
            <person name="Kazmierczak K.M."/>
            <person name="Andrzejewski T.M."/>
            <person name="Davidsen T.M."/>
            <person name="Wayne K.J."/>
            <person name="Tettelin H."/>
            <person name="Glass J.I."/>
            <person name="Rusch D."/>
            <person name="Podicherti R."/>
            <person name="Tsui H.-C.T."/>
            <person name="Winkler M.E."/>
        </authorList>
    </citation>
    <scope>NUCLEOTIDE SEQUENCE</scope>
</reference>
<evidence type="ECO:0000256" key="4">
    <source>
        <dbReference type="ARBA" id="ARBA00022989"/>
    </source>
</evidence>
<protein>
    <recommendedName>
        <fullName evidence="8">Biopolymer transporter ExbD</fullName>
    </recommendedName>
</protein>
<feature type="transmembrane region" description="Helical" evidence="6">
    <location>
        <begin position="16"/>
        <end position="36"/>
    </location>
</feature>
<keyword evidence="5 6" id="KW-0472">Membrane</keyword>
<evidence type="ECO:0008006" key="8">
    <source>
        <dbReference type="Google" id="ProtNLM"/>
    </source>
</evidence>
<evidence type="ECO:0000256" key="1">
    <source>
        <dbReference type="ARBA" id="ARBA00004162"/>
    </source>
</evidence>
<dbReference type="GO" id="GO:0005886">
    <property type="term" value="C:plasma membrane"/>
    <property type="evidence" value="ECO:0007669"/>
    <property type="project" value="UniProtKB-SubCell"/>
</dbReference>